<evidence type="ECO:0000256" key="2">
    <source>
        <dbReference type="ARBA" id="ARBA00022737"/>
    </source>
</evidence>
<dbReference type="InterPro" id="IPR051263">
    <property type="entry name" value="C-type_cytochrome_biogenesis"/>
</dbReference>
<evidence type="ECO:0000313" key="7">
    <source>
        <dbReference type="EMBL" id="OIQ99066.1"/>
    </source>
</evidence>
<dbReference type="Pfam" id="PF23914">
    <property type="entry name" value="TPR_CcmH_CycH"/>
    <property type="match status" value="1"/>
</dbReference>
<keyword evidence="4" id="KW-1133">Transmembrane helix</keyword>
<dbReference type="EMBL" id="MLJW01000111">
    <property type="protein sequence ID" value="OIQ99066.1"/>
    <property type="molecule type" value="Genomic_DNA"/>
</dbReference>
<dbReference type="InterPro" id="IPR056412">
    <property type="entry name" value="Ig_CycH"/>
</dbReference>
<dbReference type="Pfam" id="PF23892">
    <property type="entry name" value="Ig_CycH"/>
    <property type="match status" value="1"/>
</dbReference>
<dbReference type="PANTHER" id="PTHR47870:SF4">
    <property type="entry name" value="CYTOCHROME C-TYPE BIOGENESIS PROTEIN CYCH"/>
    <property type="match status" value="1"/>
</dbReference>
<evidence type="ECO:0000256" key="3">
    <source>
        <dbReference type="ARBA" id="ARBA00022748"/>
    </source>
</evidence>
<protein>
    <submittedName>
        <fullName evidence="7">Cytochrome c-type biogenesis protein CcmH</fullName>
    </submittedName>
</protein>
<gene>
    <name evidence="7" type="primary">ccmH_7</name>
    <name evidence="7" type="ORF">GALL_189800</name>
</gene>
<evidence type="ECO:0000256" key="1">
    <source>
        <dbReference type="ARBA" id="ARBA00004196"/>
    </source>
</evidence>
<dbReference type="SUPFAM" id="SSF48452">
    <property type="entry name" value="TPR-like"/>
    <property type="match status" value="1"/>
</dbReference>
<evidence type="ECO:0000256" key="4">
    <source>
        <dbReference type="SAM" id="Phobius"/>
    </source>
</evidence>
<name>A0A1J5RTQ0_9ZZZZ</name>
<dbReference type="PANTHER" id="PTHR47870">
    <property type="entry name" value="CYTOCHROME C-TYPE BIOGENESIS PROTEIN CCMH"/>
    <property type="match status" value="1"/>
</dbReference>
<keyword evidence="2" id="KW-0677">Repeat</keyword>
<dbReference type="GO" id="GO:0017004">
    <property type="term" value="P:cytochrome complex assembly"/>
    <property type="evidence" value="ECO:0007669"/>
    <property type="project" value="UniProtKB-KW"/>
</dbReference>
<evidence type="ECO:0000259" key="5">
    <source>
        <dbReference type="Pfam" id="PF23892"/>
    </source>
</evidence>
<keyword evidence="4" id="KW-0812">Transmembrane</keyword>
<reference evidence="7" key="1">
    <citation type="submission" date="2016-10" db="EMBL/GenBank/DDBJ databases">
        <title>Sequence of Gallionella enrichment culture.</title>
        <authorList>
            <person name="Poehlein A."/>
            <person name="Muehling M."/>
            <person name="Daniel R."/>
        </authorList>
    </citation>
    <scope>NUCLEOTIDE SEQUENCE</scope>
</reference>
<dbReference type="GO" id="GO:0030313">
    <property type="term" value="C:cell envelope"/>
    <property type="evidence" value="ECO:0007669"/>
    <property type="project" value="UniProtKB-SubCell"/>
</dbReference>
<evidence type="ECO:0000259" key="6">
    <source>
        <dbReference type="Pfam" id="PF23914"/>
    </source>
</evidence>
<dbReference type="Gene3D" id="1.25.40.10">
    <property type="entry name" value="Tetratricopeptide repeat domain"/>
    <property type="match status" value="1"/>
</dbReference>
<dbReference type="InterPro" id="IPR011990">
    <property type="entry name" value="TPR-like_helical_dom_sf"/>
</dbReference>
<accession>A0A1J5RTQ0</accession>
<feature type="domain" description="Cytochrome c-type biogenesis protein H Ig-like" evidence="5">
    <location>
        <begin position="292"/>
        <end position="395"/>
    </location>
</feature>
<comment type="caution">
    <text evidence="7">The sequence shown here is derived from an EMBL/GenBank/DDBJ whole genome shotgun (WGS) entry which is preliminary data.</text>
</comment>
<keyword evidence="3" id="KW-0201">Cytochrome c-type biogenesis</keyword>
<sequence length="400" mass="42233">MNITFLSAAALLVLLVLGLLLRPLLRRAAPSATASRLALNTAIYRDQIAELERDRAAGSLSEADYDQSRAELQRRLLADASDVDTPPPPSAPAWRAALVLALALPIAAAALYAWLGTPAALLPQATTGHEVTQAQIEQMVATLAARLEKHPEDVKGWVMLARSYKALGRVDDAARAFSRIGDAMNKDPELLAEYADLLATRANGNLDGKPMELVSKALALDPNNTMALALAGTAAYRRQDFPAAVSYWEKLQKLLPPESEDAKSIAEAITEARQKSGGKPESKAVSGTTVSGRVTLAPALADKVQPGDTLFVFARAVGGPPMPLAVLRTRAGDLPLSFTLDDSLALNPQLKLSGAKEVKVEARISKSGNATPQRGDLIGASAVVKPGAKGVDIVIERAVP</sequence>
<dbReference type="AlphaFoldDB" id="A0A1J5RTQ0"/>
<comment type="subcellular location">
    <subcellularLocation>
        <location evidence="1">Cell envelope</location>
    </subcellularLocation>
</comment>
<feature type="transmembrane region" description="Helical" evidence="4">
    <location>
        <begin position="93"/>
        <end position="115"/>
    </location>
</feature>
<feature type="domain" description="Cytochrome c-type biogenesis protein H TPR" evidence="6">
    <location>
        <begin position="127"/>
        <end position="260"/>
    </location>
</feature>
<keyword evidence="4" id="KW-0472">Membrane</keyword>
<organism evidence="7">
    <name type="scientific">mine drainage metagenome</name>
    <dbReference type="NCBI Taxonomy" id="410659"/>
    <lineage>
        <taxon>unclassified sequences</taxon>
        <taxon>metagenomes</taxon>
        <taxon>ecological metagenomes</taxon>
    </lineage>
</organism>
<dbReference type="InterPro" id="IPR017560">
    <property type="entry name" value="Cyt_c_biogenesis_CcmI"/>
</dbReference>
<dbReference type="GO" id="GO:0005886">
    <property type="term" value="C:plasma membrane"/>
    <property type="evidence" value="ECO:0007669"/>
    <property type="project" value="TreeGrafter"/>
</dbReference>
<dbReference type="NCBIfam" id="TIGR03142">
    <property type="entry name" value="cytochro_ccmI"/>
    <property type="match status" value="1"/>
</dbReference>
<proteinExistence type="predicted"/>
<dbReference type="InterPro" id="IPR056413">
    <property type="entry name" value="TPR_CcmH_CycH"/>
</dbReference>